<organism evidence="2 3">
    <name type="scientific">Pseudorhodobacter turbinis</name>
    <dbReference type="NCBI Taxonomy" id="2500533"/>
    <lineage>
        <taxon>Bacteria</taxon>
        <taxon>Pseudomonadati</taxon>
        <taxon>Pseudomonadota</taxon>
        <taxon>Alphaproteobacteria</taxon>
        <taxon>Rhodobacterales</taxon>
        <taxon>Paracoccaceae</taxon>
        <taxon>Pseudorhodobacter</taxon>
    </lineage>
</organism>
<keyword evidence="1" id="KW-0472">Membrane</keyword>
<keyword evidence="1" id="KW-1133">Transmembrane helix</keyword>
<sequence length="64" mass="6624">MVLGFLACGVALGAVSAITVFTLGYGILLGLLAYMLGGTLGTIVAVMMALRKQQKHDRLVVAES</sequence>
<reference evidence="2 3" key="1">
    <citation type="submission" date="2019-05" db="EMBL/GenBank/DDBJ databases">
        <title>Pseudorhodobacter turbinis sp. nov., isolated from the gut of the Korean turban shell.</title>
        <authorList>
            <person name="Jeong Y.-S."/>
            <person name="Kang W.-R."/>
            <person name="Bae J.-W."/>
        </authorList>
    </citation>
    <scope>NUCLEOTIDE SEQUENCE [LARGE SCALE GENOMIC DNA]</scope>
    <source>
        <strain evidence="2 3">S12M18</strain>
        <plasmid evidence="2 3">unnamed2</plasmid>
    </source>
</reference>
<name>A0A4P8ELZ4_9RHOB</name>
<gene>
    <name evidence="2" type="ORF">EOK75_20495</name>
</gene>
<dbReference type="EMBL" id="CP039966">
    <property type="protein sequence ID" value="QCO58138.1"/>
    <property type="molecule type" value="Genomic_DNA"/>
</dbReference>
<feature type="transmembrane region" description="Helical" evidence="1">
    <location>
        <begin position="27"/>
        <end position="50"/>
    </location>
</feature>
<dbReference type="Proteomes" id="UP000298631">
    <property type="component" value="Plasmid unnamed2"/>
</dbReference>
<accession>A0A4P8ELZ4</accession>
<evidence type="ECO:0000313" key="3">
    <source>
        <dbReference type="Proteomes" id="UP000298631"/>
    </source>
</evidence>
<evidence type="ECO:0000256" key="1">
    <source>
        <dbReference type="SAM" id="Phobius"/>
    </source>
</evidence>
<keyword evidence="2" id="KW-0614">Plasmid</keyword>
<geneLocation type="plasmid" evidence="2 3">
    <name>unnamed2</name>
</geneLocation>
<dbReference type="KEGG" id="pseb:EOK75_20495"/>
<keyword evidence="1" id="KW-0812">Transmembrane</keyword>
<dbReference type="AlphaFoldDB" id="A0A4P8ELZ4"/>
<evidence type="ECO:0000313" key="2">
    <source>
        <dbReference type="EMBL" id="QCO58138.1"/>
    </source>
</evidence>
<proteinExistence type="predicted"/>
<protein>
    <submittedName>
        <fullName evidence="2">Uncharacterized protein</fullName>
    </submittedName>
</protein>
<keyword evidence="3" id="KW-1185">Reference proteome</keyword>